<organism evidence="6 7">
    <name type="scientific">Parazoarcus communis</name>
    <dbReference type="NCBI Taxonomy" id="41977"/>
    <lineage>
        <taxon>Bacteria</taxon>
        <taxon>Pseudomonadati</taxon>
        <taxon>Pseudomonadota</taxon>
        <taxon>Betaproteobacteria</taxon>
        <taxon>Rhodocyclales</taxon>
        <taxon>Zoogloeaceae</taxon>
        <taxon>Parazoarcus</taxon>
    </lineage>
</organism>
<dbReference type="InterPro" id="IPR014388">
    <property type="entry name" value="3-oxoacid_CoA-transferase"/>
</dbReference>
<evidence type="ECO:0000256" key="5">
    <source>
        <dbReference type="PIRSR" id="PIRSR000858-1"/>
    </source>
</evidence>
<comment type="similarity">
    <text evidence="2 4">Belongs to the 3-oxoacid CoA-transferase family.</text>
</comment>
<dbReference type="EMBL" id="CP022187">
    <property type="protein sequence ID" value="AWI77001.1"/>
    <property type="molecule type" value="Genomic_DNA"/>
</dbReference>
<dbReference type="NCBIfam" id="TIGR02428">
    <property type="entry name" value="pcaJ_scoB_fam"/>
    <property type="match status" value="1"/>
</dbReference>
<dbReference type="Pfam" id="PF01144">
    <property type="entry name" value="CoA_trans"/>
    <property type="match status" value="2"/>
</dbReference>
<protein>
    <recommendedName>
        <fullName evidence="4">Acetate CoA-transferase YdiF</fullName>
        <ecNumber evidence="4">2.8.3.8</ecNumber>
    </recommendedName>
</protein>
<accession>A0A2U8GTT6</accession>
<evidence type="ECO:0000256" key="3">
    <source>
        <dbReference type="ARBA" id="ARBA00022679"/>
    </source>
</evidence>
<dbReference type="InterPro" id="IPR004164">
    <property type="entry name" value="CoA_transf_AS"/>
</dbReference>
<dbReference type="InterPro" id="IPR012792">
    <property type="entry name" value="3-oxoacid_CoA-transf_A"/>
</dbReference>
<dbReference type="GO" id="GO:0008775">
    <property type="term" value="F:acetate CoA-transferase activity"/>
    <property type="evidence" value="ECO:0007669"/>
    <property type="project" value="UniProtKB-EC"/>
</dbReference>
<dbReference type="PANTHER" id="PTHR13707">
    <property type="entry name" value="KETOACID-COENZYME A TRANSFERASE"/>
    <property type="match status" value="1"/>
</dbReference>
<dbReference type="AlphaFoldDB" id="A0A2U8GTT6"/>
<evidence type="ECO:0000256" key="1">
    <source>
        <dbReference type="ARBA" id="ARBA00007047"/>
    </source>
</evidence>
<comment type="catalytic activity">
    <reaction evidence="4">
        <text>an acyl-CoA + acetate = a carboxylate + acetyl-CoA</text>
        <dbReference type="Rhea" id="RHEA:13381"/>
        <dbReference type="ChEBI" id="CHEBI:29067"/>
        <dbReference type="ChEBI" id="CHEBI:30089"/>
        <dbReference type="ChEBI" id="CHEBI:57288"/>
        <dbReference type="ChEBI" id="CHEBI:58342"/>
        <dbReference type="EC" id="2.8.3.8"/>
    </reaction>
</comment>
<dbReference type="InterPro" id="IPR004165">
    <property type="entry name" value="CoA_trans_fam_I"/>
</dbReference>
<dbReference type="FunFam" id="3.40.1080.10:FF:000001">
    <property type="entry name" value="Succinyl-coa:3-ketoacid-coenzyme a transferase subunit b"/>
    <property type="match status" value="1"/>
</dbReference>
<dbReference type="PIRSF" id="PIRSF000858">
    <property type="entry name" value="SCOT-t"/>
    <property type="match status" value="1"/>
</dbReference>
<dbReference type="Proteomes" id="UP000244930">
    <property type="component" value="Chromosome"/>
</dbReference>
<dbReference type="NCBIfam" id="TIGR02429">
    <property type="entry name" value="pcaI_scoA_fam"/>
    <property type="match status" value="1"/>
</dbReference>
<dbReference type="SMART" id="SM00882">
    <property type="entry name" value="CoA_trans"/>
    <property type="match status" value="2"/>
</dbReference>
<reference evidence="6 7" key="1">
    <citation type="submission" date="2017-06" db="EMBL/GenBank/DDBJ databases">
        <title>Azoarcus.</title>
        <authorList>
            <person name="Woo J.-H."/>
            <person name="Kim H.-S."/>
        </authorList>
    </citation>
    <scope>NUCLEOTIDE SEQUENCE [LARGE SCALE GENOMIC DNA]</scope>
    <source>
        <strain evidence="6 7">TSPY31</strain>
    </source>
</reference>
<evidence type="ECO:0000256" key="4">
    <source>
        <dbReference type="PIRNR" id="PIRNR000858"/>
    </source>
</evidence>
<proteinExistence type="inferred from homology"/>
<dbReference type="InterPro" id="IPR037171">
    <property type="entry name" value="NagB/RpiA_transferase-like"/>
</dbReference>
<dbReference type="GO" id="GO:0046952">
    <property type="term" value="P:ketone body catabolic process"/>
    <property type="evidence" value="ECO:0007669"/>
    <property type="project" value="InterPro"/>
</dbReference>
<gene>
    <name evidence="6" type="ORF">CEW83_18655</name>
</gene>
<evidence type="ECO:0000313" key="7">
    <source>
        <dbReference type="Proteomes" id="UP000244930"/>
    </source>
</evidence>
<comment type="similarity">
    <text evidence="1">Belongs to the 3-oxoacid CoA-transferase subunit B family.</text>
</comment>
<dbReference type="Gene3D" id="3.40.1080.10">
    <property type="entry name" value="Glutaconate Coenzyme A-transferase"/>
    <property type="match status" value="2"/>
</dbReference>
<dbReference type="KEGG" id="acom:CEW83_18655"/>
<dbReference type="PANTHER" id="PTHR13707:SF60">
    <property type="entry name" value="ACETATE COA-TRANSFERASE SUBUNIT ALPHA"/>
    <property type="match status" value="1"/>
</dbReference>
<dbReference type="SUPFAM" id="SSF100950">
    <property type="entry name" value="NagB/RpiA/CoA transferase-like"/>
    <property type="match status" value="2"/>
</dbReference>
<name>A0A2U8GTT6_9RHOO</name>
<comment type="function">
    <text evidence="4">CoA transferase having broad substrate specificity for short-chain acyl-CoA thioesters with the activity decreasing when the length of the carboxylic acid chain exceeds four carbons.</text>
</comment>
<keyword evidence="3 4" id="KW-0808">Transferase</keyword>
<dbReference type="InterPro" id="IPR012791">
    <property type="entry name" value="3-oxoacid_CoA-transf_B"/>
</dbReference>
<dbReference type="PROSITE" id="PS01274">
    <property type="entry name" value="COA_TRANSF_2"/>
    <property type="match status" value="1"/>
</dbReference>
<feature type="active site" description="5-glutamyl coenzyme A thioester intermediate" evidence="5">
    <location>
        <position position="284"/>
    </location>
</feature>
<sequence>MNKVYTDGAAALDGLLFDGMTLASGGFGLCGIPENLIDAVLQAGTRELTIVGNNAGVDDFGMGPLLKTRQVKKVVASYVGENKEFERQVLAGELELELVPQGTLAERLRAGGAGIPGFYTRTAYGTLLAKDKETRSFDGREYVLEPAIQADVSIVKAWKGDRAGNLVFRKTARNFNPMIATCGRITVAEVEELVEPGELDADQIHTPGIYVDRIIQGRDYQKRIEFRTTAGAAAPGKHDPVRDRMAQRAAQELRNGFYVNLGIGIPTLVANYIPDGMQVTLQSENGLLGIGPFPTAEALDPDLINAGKQTITSLPGSSFFSSADSFAMIRGGHVDLSILGGLEVSENGDLANWMVPGKMVKGPGGAMDLVSGVGRVIVLMEHTARDGSPKILPQCSLPLTGKGVVDMIITDLCVFLVNQAGGLTLTELHPGVTLDEVRAKTGCGFAVQTTPAWRLSPDLMACND</sequence>
<dbReference type="RefSeq" id="WP_108950701.1">
    <property type="nucleotide sequence ID" value="NZ_CP022187.1"/>
</dbReference>
<dbReference type="EC" id="2.8.3.8" evidence="4"/>
<evidence type="ECO:0000256" key="2">
    <source>
        <dbReference type="ARBA" id="ARBA00007154"/>
    </source>
</evidence>
<evidence type="ECO:0000313" key="6">
    <source>
        <dbReference type="EMBL" id="AWI77001.1"/>
    </source>
</evidence>
<keyword evidence="7" id="KW-1185">Reference proteome</keyword>